<dbReference type="InterPro" id="IPR050128">
    <property type="entry name" value="Sulfate_adenylyltrnsfr_sub2"/>
</dbReference>
<dbReference type="Gene3D" id="3.40.50.620">
    <property type="entry name" value="HUPs"/>
    <property type="match status" value="1"/>
</dbReference>
<evidence type="ECO:0000313" key="3">
    <source>
        <dbReference type="Proteomes" id="UP000659388"/>
    </source>
</evidence>
<gene>
    <name evidence="2" type="ORF">JL102_16400</name>
</gene>
<keyword evidence="3" id="KW-1185">Reference proteome</keyword>
<dbReference type="Pfam" id="PF01507">
    <property type="entry name" value="PAPS_reduct"/>
    <property type="match status" value="1"/>
</dbReference>
<reference evidence="2" key="1">
    <citation type="submission" date="2021-01" db="EMBL/GenBank/DDBJ databases">
        <title>Fulvivirga kasyanovii gen. nov., sp nov., a novel member of the phylum Bacteroidetes isolated from seawater in a mussel farm.</title>
        <authorList>
            <person name="Zhao L.-H."/>
            <person name="Wang Z.-J."/>
        </authorList>
    </citation>
    <scope>NUCLEOTIDE SEQUENCE</scope>
    <source>
        <strain evidence="2">2943</strain>
    </source>
</reference>
<evidence type="ECO:0000259" key="1">
    <source>
        <dbReference type="Pfam" id="PF01507"/>
    </source>
</evidence>
<dbReference type="RefSeq" id="WP_202245526.1">
    <property type="nucleotide sequence ID" value="NZ_JAESIY010000009.1"/>
</dbReference>
<dbReference type="InterPro" id="IPR014729">
    <property type="entry name" value="Rossmann-like_a/b/a_fold"/>
</dbReference>
<dbReference type="GO" id="GO:0003824">
    <property type="term" value="F:catalytic activity"/>
    <property type="evidence" value="ECO:0007669"/>
    <property type="project" value="InterPro"/>
</dbReference>
<accession>A0A937FBX2</accession>
<dbReference type="EMBL" id="JAESIY010000009">
    <property type="protein sequence ID" value="MBL3657733.1"/>
    <property type="molecule type" value="Genomic_DNA"/>
</dbReference>
<dbReference type="SUPFAM" id="SSF52402">
    <property type="entry name" value="Adenine nucleotide alpha hydrolases-like"/>
    <property type="match status" value="1"/>
</dbReference>
<name>A0A937FBX2_9BACT</name>
<feature type="domain" description="Phosphoadenosine phosphosulphate reductase" evidence="1">
    <location>
        <begin position="9"/>
        <end position="226"/>
    </location>
</feature>
<dbReference type="Proteomes" id="UP000659388">
    <property type="component" value="Unassembled WGS sequence"/>
</dbReference>
<sequence>MKDDCPWFLGYSGGKDSSALLKLVIIALSELTSYHKEITVIYCDTGVENPVITDYVYQTFENLKSECLKLCLPIKYKIAVPKLDDRFFVKVIGRGYPTPTNIFRWCTDKMRINPVKQIIDVHPKATVLLGIRNGESKQRDRTISKHSKSEYYLSQSGSKRNQIFSPIINHSIKDIWSTLKFNNFPKSIDSQKLGELYKDAGSECPVYRELPGKSCGSSRFGCWTCTVVRKDKSISKMIENGYSQLTYLHEFRNWIAEFRDNTEYRCAQRRNGQIGLGPITLEGRKVILDKLLDVELKSGIALLQKEELIRIKELWQSDLKNPNYIEKTAHSRVVKVKTHPKPPI</sequence>
<comment type="caution">
    <text evidence="2">The sequence shown here is derived from an EMBL/GenBank/DDBJ whole genome shotgun (WGS) entry which is preliminary data.</text>
</comment>
<dbReference type="InterPro" id="IPR002500">
    <property type="entry name" value="PAPS_reduct_dom"/>
</dbReference>
<dbReference type="AlphaFoldDB" id="A0A937FBX2"/>
<organism evidence="2 3">
    <name type="scientific">Fulvivirga sediminis</name>
    <dbReference type="NCBI Taxonomy" id="2803949"/>
    <lineage>
        <taxon>Bacteria</taxon>
        <taxon>Pseudomonadati</taxon>
        <taxon>Bacteroidota</taxon>
        <taxon>Cytophagia</taxon>
        <taxon>Cytophagales</taxon>
        <taxon>Fulvivirgaceae</taxon>
        <taxon>Fulvivirga</taxon>
    </lineage>
</organism>
<evidence type="ECO:0000313" key="2">
    <source>
        <dbReference type="EMBL" id="MBL3657733.1"/>
    </source>
</evidence>
<proteinExistence type="predicted"/>
<dbReference type="PANTHER" id="PTHR43196:SF2">
    <property type="entry name" value="PHOSPHOADENOSINE PHOSPHOSULFATE REDUCTASE"/>
    <property type="match status" value="1"/>
</dbReference>
<protein>
    <submittedName>
        <fullName evidence="2">Phosphoadenosine phosphosulfate reductase family protein</fullName>
    </submittedName>
</protein>
<dbReference type="PANTHER" id="PTHR43196">
    <property type="entry name" value="SULFATE ADENYLYLTRANSFERASE SUBUNIT 2"/>
    <property type="match status" value="1"/>
</dbReference>